<evidence type="ECO:0000256" key="4">
    <source>
        <dbReference type="ARBA" id="ARBA00023239"/>
    </source>
</evidence>
<keyword evidence="2" id="KW-0479">Metal-binding</keyword>
<reference evidence="6 7" key="1">
    <citation type="submission" date="2024-01" db="EMBL/GenBank/DDBJ databases">
        <title>Comparative genomics of Cryptococcus and Kwoniella reveals pathogenesis evolution and contrasting modes of karyotype evolution via chromosome fusion or intercentromeric recombination.</title>
        <authorList>
            <person name="Coelho M.A."/>
            <person name="David-Palma M."/>
            <person name="Shea T."/>
            <person name="Bowers K."/>
            <person name="McGinley-Smith S."/>
            <person name="Mohammad A.W."/>
            <person name="Gnirke A."/>
            <person name="Yurkov A.M."/>
            <person name="Nowrousian M."/>
            <person name="Sun S."/>
            <person name="Cuomo C.A."/>
            <person name="Heitman J."/>
        </authorList>
    </citation>
    <scope>NUCLEOTIDE SEQUENCE [LARGE SCALE GENOMIC DNA]</scope>
    <source>
        <strain evidence="6 7">CBS 6074</strain>
    </source>
</reference>
<gene>
    <name evidence="6" type="ORF">L201_001046</name>
</gene>
<sequence>MPHLGSCLCGSVKITITSNITKQLACHCSDCNKTSGTAFSSNIFPKVSEIEITGDTHEYSSIGLTRIFCPGCGSAIGHKTINFGDRMAIQTGNFPDLRDIPFDQEIFVNVRWAGIPQIPDTEQSVRLPPSYLA</sequence>
<dbReference type="PANTHER" id="PTHR33337">
    <property type="entry name" value="GFA DOMAIN-CONTAINING PROTEIN"/>
    <property type="match status" value="1"/>
</dbReference>
<dbReference type="InterPro" id="IPR011057">
    <property type="entry name" value="Mss4-like_sf"/>
</dbReference>
<dbReference type="RefSeq" id="XP_066072936.1">
    <property type="nucleotide sequence ID" value="XM_066216839.1"/>
</dbReference>
<feature type="domain" description="CENP-V/GFA" evidence="5">
    <location>
        <begin position="3"/>
        <end position="103"/>
    </location>
</feature>
<evidence type="ECO:0000256" key="3">
    <source>
        <dbReference type="ARBA" id="ARBA00022833"/>
    </source>
</evidence>
<evidence type="ECO:0000256" key="2">
    <source>
        <dbReference type="ARBA" id="ARBA00022723"/>
    </source>
</evidence>
<name>A0AAX4JP04_9TREE</name>
<dbReference type="GO" id="GO:0016846">
    <property type="term" value="F:carbon-sulfur lyase activity"/>
    <property type="evidence" value="ECO:0007669"/>
    <property type="project" value="InterPro"/>
</dbReference>
<dbReference type="GO" id="GO:0046872">
    <property type="term" value="F:metal ion binding"/>
    <property type="evidence" value="ECO:0007669"/>
    <property type="project" value="UniProtKB-KW"/>
</dbReference>
<dbReference type="AlphaFoldDB" id="A0AAX4JP04"/>
<evidence type="ECO:0000313" key="7">
    <source>
        <dbReference type="Proteomes" id="UP001355207"/>
    </source>
</evidence>
<organism evidence="6 7">
    <name type="scientific">Kwoniella dendrophila CBS 6074</name>
    <dbReference type="NCBI Taxonomy" id="1295534"/>
    <lineage>
        <taxon>Eukaryota</taxon>
        <taxon>Fungi</taxon>
        <taxon>Dikarya</taxon>
        <taxon>Basidiomycota</taxon>
        <taxon>Agaricomycotina</taxon>
        <taxon>Tremellomycetes</taxon>
        <taxon>Tremellales</taxon>
        <taxon>Cryptococcaceae</taxon>
        <taxon>Kwoniella</taxon>
    </lineage>
</organism>
<proteinExistence type="inferred from homology"/>
<dbReference type="PANTHER" id="PTHR33337:SF30">
    <property type="entry name" value="DUF636 DOMAIN PROTEIN (AFU_ORTHOLOGUE AFUA_1G03180)"/>
    <property type="match status" value="1"/>
</dbReference>
<accession>A0AAX4JP04</accession>
<dbReference type="Pfam" id="PF04828">
    <property type="entry name" value="GFA"/>
    <property type="match status" value="1"/>
</dbReference>
<keyword evidence="4" id="KW-0456">Lyase</keyword>
<keyword evidence="7" id="KW-1185">Reference proteome</keyword>
<dbReference type="PROSITE" id="PS51891">
    <property type="entry name" value="CENP_V_GFA"/>
    <property type="match status" value="1"/>
</dbReference>
<dbReference type="EMBL" id="CP144098">
    <property type="protein sequence ID" value="WWC86173.1"/>
    <property type="molecule type" value="Genomic_DNA"/>
</dbReference>
<dbReference type="Gene3D" id="3.90.1590.10">
    <property type="entry name" value="glutathione-dependent formaldehyde- activating enzyme (gfa)"/>
    <property type="match status" value="1"/>
</dbReference>
<dbReference type="Proteomes" id="UP001355207">
    <property type="component" value="Chromosome 1"/>
</dbReference>
<comment type="similarity">
    <text evidence="1">Belongs to the Gfa family.</text>
</comment>
<dbReference type="SUPFAM" id="SSF51316">
    <property type="entry name" value="Mss4-like"/>
    <property type="match status" value="1"/>
</dbReference>
<dbReference type="GeneID" id="91091718"/>
<evidence type="ECO:0000259" key="5">
    <source>
        <dbReference type="PROSITE" id="PS51891"/>
    </source>
</evidence>
<evidence type="ECO:0000313" key="6">
    <source>
        <dbReference type="EMBL" id="WWC86173.1"/>
    </source>
</evidence>
<keyword evidence="3" id="KW-0862">Zinc</keyword>
<evidence type="ECO:0000256" key="1">
    <source>
        <dbReference type="ARBA" id="ARBA00005495"/>
    </source>
</evidence>
<dbReference type="InterPro" id="IPR006913">
    <property type="entry name" value="CENP-V/GFA"/>
</dbReference>
<protein>
    <recommendedName>
        <fullName evidence="5">CENP-V/GFA domain-containing protein</fullName>
    </recommendedName>
</protein>